<feature type="domain" description="3-beta hydroxysteroid dehydrogenase/isomerase" evidence="3">
    <location>
        <begin position="10"/>
        <end position="279"/>
    </location>
</feature>
<dbReference type="GO" id="GO:0016616">
    <property type="term" value="F:oxidoreductase activity, acting on the CH-OH group of donors, NAD or NADP as acceptor"/>
    <property type="evidence" value="ECO:0007669"/>
    <property type="project" value="InterPro"/>
</dbReference>
<keyword evidence="5" id="KW-1185">Reference proteome</keyword>
<dbReference type="InterPro" id="IPR050177">
    <property type="entry name" value="Lipid_A_modif_metabolic_enz"/>
</dbReference>
<dbReference type="PANTHER" id="PTHR43245:SF51">
    <property type="entry name" value="SHORT CHAIN DEHYDROGENASE_REDUCTASE FAMILY 42E, MEMBER 2"/>
    <property type="match status" value="1"/>
</dbReference>
<dbReference type="InterPro" id="IPR036291">
    <property type="entry name" value="NAD(P)-bd_dom_sf"/>
</dbReference>
<reference evidence="4 5" key="2">
    <citation type="journal article" date="2012" name="PLoS Pathog.">
        <title>Diverse lifestyles and strategies of plant pathogenesis encoded in the genomes of eighteen Dothideomycetes fungi.</title>
        <authorList>
            <person name="Ohm R.A."/>
            <person name="Feau N."/>
            <person name="Henrissat B."/>
            <person name="Schoch C.L."/>
            <person name="Horwitz B.A."/>
            <person name="Barry K.W."/>
            <person name="Condon B.J."/>
            <person name="Copeland A.C."/>
            <person name="Dhillon B."/>
            <person name="Glaser F."/>
            <person name="Hesse C.N."/>
            <person name="Kosti I."/>
            <person name="LaButti K."/>
            <person name="Lindquist E.A."/>
            <person name="Lucas S."/>
            <person name="Salamov A.A."/>
            <person name="Bradshaw R.E."/>
            <person name="Ciuffetti L."/>
            <person name="Hamelin R.C."/>
            <person name="Kema G.H.J."/>
            <person name="Lawrence C."/>
            <person name="Scott J.A."/>
            <person name="Spatafora J.W."/>
            <person name="Turgeon B.G."/>
            <person name="de Wit P.J.G.M."/>
            <person name="Zhong S."/>
            <person name="Goodwin S.B."/>
            <person name="Grigoriev I.V."/>
        </authorList>
    </citation>
    <scope>NUCLEOTIDE SEQUENCE [LARGE SCALE GENOMIC DNA]</scope>
    <source>
        <strain evidence="5">NZE10 / CBS 128990</strain>
    </source>
</reference>
<name>M2WKW8_DOTSN</name>
<dbReference type="Proteomes" id="UP000016933">
    <property type="component" value="Unassembled WGS sequence"/>
</dbReference>
<dbReference type="HOGENOM" id="CLU_007383_6_8_1"/>
<dbReference type="OMA" id="FPLEKHM"/>
<dbReference type="EMBL" id="KB446545">
    <property type="protein sequence ID" value="EME39628.1"/>
    <property type="molecule type" value="Genomic_DNA"/>
</dbReference>
<dbReference type="AlphaFoldDB" id="M2WKW8"/>
<evidence type="ECO:0000313" key="4">
    <source>
        <dbReference type="EMBL" id="EME39628.1"/>
    </source>
</evidence>
<organism evidence="4 5">
    <name type="scientific">Dothistroma septosporum (strain NZE10 / CBS 128990)</name>
    <name type="common">Red band needle blight fungus</name>
    <name type="synonym">Mycosphaerella pini</name>
    <dbReference type="NCBI Taxonomy" id="675120"/>
    <lineage>
        <taxon>Eukaryota</taxon>
        <taxon>Fungi</taxon>
        <taxon>Dikarya</taxon>
        <taxon>Ascomycota</taxon>
        <taxon>Pezizomycotina</taxon>
        <taxon>Dothideomycetes</taxon>
        <taxon>Dothideomycetidae</taxon>
        <taxon>Mycosphaerellales</taxon>
        <taxon>Mycosphaerellaceae</taxon>
        <taxon>Dothistroma</taxon>
    </lineage>
</organism>
<proteinExistence type="inferred from homology"/>
<gene>
    <name evidence="4" type="ORF">DOTSEDRAFT_160022</name>
</gene>
<dbReference type="OrthoDB" id="331544at2759"/>
<accession>M2WKW8</accession>
<evidence type="ECO:0000313" key="5">
    <source>
        <dbReference type="Proteomes" id="UP000016933"/>
    </source>
</evidence>
<comment type="similarity">
    <text evidence="1">Belongs to the 3-beta-HSD family.</text>
</comment>
<dbReference type="Pfam" id="PF01073">
    <property type="entry name" value="3Beta_HSD"/>
    <property type="match status" value="1"/>
</dbReference>
<sequence>MALEGEKDILVTGGSGYLGRGIVKALLHRYPSWRITVLDLQQPDADIHGRIASFIEADITSEKAVREAFANLRPDLVVHTAGIVPARTQRYSTNRRQWEKVKAINYDGTRHVVDAVLAAECRKLVYTSSCTVVVDDLKHDYFHMDETTPLGLAHLHYGKSKGLAEQYVLSVEHQERGLKACALRPCTIIGPGDTAVISIFYDCIAKGETNFIVGDGNNIYDFMYIDNAVDAHVLAIENLLTTQTAAGEAMFISNQEPIYFWDFLAFVWAQFGHVPALRIYIPMQIAWFVALILEWITLLTGTASTLDTGSVADGVRTQYSNNAKAQRLLGYYPKVGISEGVRRACEDYKQHLAKNKATKT</sequence>
<dbReference type="eggNOG" id="KOG1430">
    <property type="taxonomic scope" value="Eukaryota"/>
</dbReference>
<dbReference type="InterPro" id="IPR002225">
    <property type="entry name" value="3Beta_OHSteriod_DH/Estase"/>
</dbReference>
<reference evidence="5" key="1">
    <citation type="journal article" date="2012" name="PLoS Genet.">
        <title>The genomes of the fungal plant pathogens Cladosporium fulvum and Dothistroma septosporum reveal adaptation to different hosts and lifestyles but also signatures of common ancestry.</title>
        <authorList>
            <person name="de Wit P.J.G.M."/>
            <person name="van der Burgt A."/>
            <person name="Oekmen B."/>
            <person name="Stergiopoulos I."/>
            <person name="Abd-Elsalam K.A."/>
            <person name="Aerts A.L."/>
            <person name="Bahkali A.H."/>
            <person name="Beenen H.G."/>
            <person name="Chettri P."/>
            <person name="Cox M.P."/>
            <person name="Datema E."/>
            <person name="de Vries R.P."/>
            <person name="Dhillon B."/>
            <person name="Ganley A.R."/>
            <person name="Griffiths S.A."/>
            <person name="Guo Y."/>
            <person name="Hamelin R.C."/>
            <person name="Henrissat B."/>
            <person name="Kabir M.S."/>
            <person name="Jashni M.K."/>
            <person name="Kema G."/>
            <person name="Klaubauf S."/>
            <person name="Lapidus A."/>
            <person name="Levasseur A."/>
            <person name="Lindquist E."/>
            <person name="Mehrabi R."/>
            <person name="Ohm R.A."/>
            <person name="Owen T.J."/>
            <person name="Salamov A."/>
            <person name="Schwelm A."/>
            <person name="Schijlen E."/>
            <person name="Sun H."/>
            <person name="van den Burg H.A."/>
            <person name="van Ham R.C.H.J."/>
            <person name="Zhang S."/>
            <person name="Goodwin S.B."/>
            <person name="Grigoriev I.V."/>
            <person name="Collemare J."/>
            <person name="Bradshaw R.E."/>
        </authorList>
    </citation>
    <scope>NUCLEOTIDE SEQUENCE [LARGE SCALE GENOMIC DNA]</scope>
    <source>
        <strain evidence="5">NZE10 / CBS 128990</strain>
    </source>
</reference>
<dbReference type="GO" id="GO:0006694">
    <property type="term" value="P:steroid biosynthetic process"/>
    <property type="evidence" value="ECO:0007669"/>
    <property type="project" value="InterPro"/>
</dbReference>
<evidence type="ECO:0000256" key="2">
    <source>
        <dbReference type="ARBA" id="ARBA00023002"/>
    </source>
</evidence>
<dbReference type="PANTHER" id="PTHR43245">
    <property type="entry name" value="BIFUNCTIONAL POLYMYXIN RESISTANCE PROTEIN ARNA"/>
    <property type="match status" value="1"/>
</dbReference>
<keyword evidence="2" id="KW-0560">Oxidoreductase</keyword>
<dbReference type="SUPFAM" id="SSF51735">
    <property type="entry name" value="NAD(P)-binding Rossmann-fold domains"/>
    <property type="match status" value="1"/>
</dbReference>
<evidence type="ECO:0000256" key="1">
    <source>
        <dbReference type="ARBA" id="ARBA00009219"/>
    </source>
</evidence>
<protein>
    <recommendedName>
        <fullName evidence="3">3-beta hydroxysteroid dehydrogenase/isomerase domain-containing protein</fullName>
    </recommendedName>
</protein>
<dbReference type="Gene3D" id="3.40.50.720">
    <property type="entry name" value="NAD(P)-binding Rossmann-like Domain"/>
    <property type="match status" value="1"/>
</dbReference>
<dbReference type="STRING" id="675120.M2WKW8"/>
<evidence type="ECO:0000259" key="3">
    <source>
        <dbReference type="Pfam" id="PF01073"/>
    </source>
</evidence>